<name>A0A6M3JKY7_9ZZZZ</name>
<dbReference type="SUPFAM" id="SSF56784">
    <property type="entry name" value="HAD-like"/>
    <property type="match status" value="1"/>
</dbReference>
<accession>A0A6M3JKY7</accession>
<protein>
    <submittedName>
        <fullName evidence="2">Uncharacterized protein</fullName>
    </submittedName>
</protein>
<organism evidence="2">
    <name type="scientific">viral metagenome</name>
    <dbReference type="NCBI Taxonomy" id="1070528"/>
    <lineage>
        <taxon>unclassified sequences</taxon>
        <taxon>metagenomes</taxon>
        <taxon>organismal metagenomes</taxon>
    </lineage>
</organism>
<gene>
    <name evidence="2" type="ORF">MM415A04404_0010</name>
    <name evidence="1" type="ORF">MM415B01929_0006</name>
</gene>
<dbReference type="InterPro" id="IPR036412">
    <property type="entry name" value="HAD-like_sf"/>
</dbReference>
<dbReference type="Pfam" id="PF06941">
    <property type="entry name" value="NT5C"/>
    <property type="match status" value="1"/>
</dbReference>
<dbReference type="InterPro" id="IPR023214">
    <property type="entry name" value="HAD_sf"/>
</dbReference>
<dbReference type="EMBL" id="MT141199">
    <property type="protein sequence ID" value="QJA56083.1"/>
    <property type="molecule type" value="Genomic_DNA"/>
</dbReference>
<proteinExistence type="predicted"/>
<dbReference type="GO" id="GO:0009264">
    <property type="term" value="P:deoxyribonucleotide catabolic process"/>
    <property type="evidence" value="ECO:0007669"/>
    <property type="project" value="InterPro"/>
</dbReference>
<reference evidence="2" key="1">
    <citation type="submission" date="2020-03" db="EMBL/GenBank/DDBJ databases">
        <title>The deep terrestrial virosphere.</title>
        <authorList>
            <person name="Holmfeldt K."/>
            <person name="Nilsson E."/>
            <person name="Simone D."/>
            <person name="Lopez-Fernandez M."/>
            <person name="Wu X."/>
            <person name="de Brujin I."/>
            <person name="Lundin D."/>
            <person name="Andersson A."/>
            <person name="Bertilsson S."/>
            <person name="Dopson M."/>
        </authorList>
    </citation>
    <scope>NUCLEOTIDE SEQUENCE</scope>
    <source>
        <strain evidence="2">MM415A04404</strain>
        <strain evidence="1">MM415B01929</strain>
    </source>
</reference>
<dbReference type="GO" id="GO:0008253">
    <property type="term" value="F:5'-nucleotidase activity"/>
    <property type="evidence" value="ECO:0007669"/>
    <property type="project" value="InterPro"/>
</dbReference>
<sequence>MSLEPRLKRICVDIDGVIAEYDFPKIVKNFFGIDISPSMIFAYDLADVLGVAPYIINIMFQEQVYGKPNLIPGAIETLKTWESKGYELVIYSNRVKYMGEFGLAKWLIEYRIPFSGVDGGQGSYDVHIDDSPSKLMATDSTIKLLYTQPWNTRCHNITGKLMRVNNWQEVRDYV</sequence>
<dbReference type="InterPro" id="IPR010708">
    <property type="entry name" value="5'(3')-deoxyribonucleotidase"/>
</dbReference>
<evidence type="ECO:0000313" key="1">
    <source>
        <dbReference type="EMBL" id="QJA56083.1"/>
    </source>
</evidence>
<dbReference type="AlphaFoldDB" id="A0A6M3JKY7"/>
<dbReference type="EMBL" id="MT141726">
    <property type="protein sequence ID" value="QJA69672.1"/>
    <property type="molecule type" value="Genomic_DNA"/>
</dbReference>
<evidence type="ECO:0000313" key="2">
    <source>
        <dbReference type="EMBL" id="QJA69672.1"/>
    </source>
</evidence>
<dbReference type="Gene3D" id="3.40.50.1000">
    <property type="entry name" value="HAD superfamily/HAD-like"/>
    <property type="match status" value="1"/>
</dbReference>